<protein>
    <submittedName>
        <fullName evidence="1">Uncharacterized protein</fullName>
    </submittedName>
</protein>
<proteinExistence type="predicted"/>
<dbReference type="InterPro" id="IPR038823">
    <property type="entry name" value="MED2_plant"/>
</dbReference>
<evidence type="ECO:0000313" key="1">
    <source>
        <dbReference type="EMBL" id="KAF9604689.1"/>
    </source>
</evidence>
<dbReference type="OrthoDB" id="1892825at2759"/>
<dbReference type="Proteomes" id="UP000631114">
    <property type="component" value="Unassembled WGS sequence"/>
</dbReference>
<dbReference type="PANTHER" id="PTHR36407">
    <property type="entry name" value="MEDIATOR-ASSOCIATED PROTEIN 2"/>
    <property type="match status" value="1"/>
</dbReference>
<accession>A0A835LVD5</accession>
<sequence>MSSVRRSYGAQTTDLDGQEITLKLQRNGNFASFETLSGKSYELVSFASQVHDATVFQSLASDTKVGAKELLLHIRLATS</sequence>
<dbReference type="AlphaFoldDB" id="A0A835LVD5"/>
<dbReference type="EMBL" id="JADFTS010000005">
    <property type="protein sequence ID" value="KAF9604689.1"/>
    <property type="molecule type" value="Genomic_DNA"/>
</dbReference>
<organism evidence="1 2">
    <name type="scientific">Coptis chinensis</name>
    <dbReference type="NCBI Taxonomy" id="261450"/>
    <lineage>
        <taxon>Eukaryota</taxon>
        <taxon>Viridiplantae</taxon>
        <taxon>Streptophyta</taxon>
        <taxon>Embryophyta</taxon>
        <taxon>Tracheophyta</taxon>
        <taxon>Spermatophyta</taxon>
        <taxon>Magnoliopsida</taxon>
        <taxon>Ranunculales</taxon>
        <taxon>Ranunculaceae</taxon>
        <taxon>Coptidoideae</taxon>
        <taxon>Coptis</taxon>
    </lineage>
</organism>
<evidence type="ECO:0000313" key="2">
    <source>
        <dbReference type="Proteomes" id="UP000631114"/>
    </source>
</evidence>
<dbReference type="PANTHER" id="PTHR36407:SF1">
    <property type="entry name" value="MEDIATOR-ASSOCIATED PROTEIN 2"/>
    <property type="match status" value="1"/>
</dbReference>
<gene>
    <name evidence="1" type="ORF">IFM89_009125</name>
</gene>
<keyword evidence="2" id="KW-1185">Reference proteome</keyword>
<comment type="caution">
    <text evidence="1">The sequence shown here is derived from an EMBL/GenBank/DDBJ whole genome shotgun (WGS) entry which is preliminary data.</text>
</comment>
<name>A0A835LVD5_9MAGN</name>
<reference evidence="1 2" key="1">
    <citation type="submission" date="2020-10" db="EMBL/GenBank/DDBJ databases">
        <title>The Coptis chinensis genome and diversification of protoberbering-type alkaloids.</title>
        <authorList>
            <person name="Wang B."/>
            <person name="Shu S."/>
            <person name="Song C."/>
            <person name="Liu Y."/>
        </authorList>
    </citation>
    <scope>NUCLEOTIDE SEQUENCE [LARGE SCALE GENOMIC DNA]</scope>
    <source>
        <strain evidence="1">HL-2020</strain>
        <tissue evidence="1">Leaf</tissue>
    </source>
</reference>